<feature type="compositionally biased region" description="Basic residues" evidence="1">
    <location>
        <begin position="88"/>
        <end position="104"/>
    </location>
</feature>
<name>A0AAV3XQC7_9CYAN</name>
<dbReference type="Proteomes" id="UP001050975">
    <property type="component" value="Unassembled WGS sequence"/>
</dbReference>
<dbReference type="Pfam" id="PF01385">
    <property type="entry name" value="OrfB_IS605"/>
    <property type="match status" value="1"/>
</dbReference>
<proteinExistence type="predicted"/>
<feature type="domain" description="Probable transposase IS891/IS1136/IS1341" evidence="2">
    <location>
        <begin position="47"/>
        <end position="149"/>
    </location>
</feature>
<gene>
    <name evidence="3" type="ORF">MiSe_94290</name>
</gene>
<dbReference type="RefSeq" id="WP_226594813.1">
    <property type="nucleotide sequence ID" value="NZ_BLAY01000436.1"/>
</dbReference>
<evidence type="ECO:0000313" key="3">
    <source>
        <dbReference type="EMBL" id="GET44598.1"/>
    </source>
</evidence>
<evidence type="ECO:0000259" key="2">
    <source>
        <dbReference type="Pfam" id="PF01385"/>
    </source>
</evidence>
<protein>
    <submittedName>
        <fullName evidence="3">Transposase IS605 family protein</fullName>
    </submittedName>
</protein>
<dbReference type="AlphaFoldDB" id="A0AAV3XQC7"/>
<evidence type="ECO:0000313" key="4">
    <source>
        <dbReference type="Proteomes" id="UP001050975"/>
    </source>
</evidence>
<feature type="compositionally biased region" description="Polar residues" evidence="1">
    <location>
        <begin position="164"/>
        <end position="173"/>
    </location>
</feature>
<sequence>MMRKCHVRFLGEGDKATCSPLPDYITICLEDVTVPRVTPDTIAPNWDNSMGLDAVLHEDVYLATSEGELLPSFKPLRRNQAKLDRISQKRNKRKRGSRCRRKLAKRESKQHQRIARSRKDFQYKTAHKVVSEGKKFFFHEDLNLRGLSKRNSPKQDENGKYLPNGQSAKSGLNKSWIDADERSIFSTTGQHSRKSWSSSYFSKSCLYLNGFVLSE</sequence>
<evidence type="ECO:0000256" key="1">
    <source>
        <dbReference type="SAM" id="MobiDB-lite"/>
    </source>
</evidence>
<accession>A0AAV3XQC7</accession>
<dbReference type="EMBL" id="BLAY01000436">
    <property type="protein sequence ID" value="GET44598.1"/>
    <property type="molecule type" value="Genomic_DNA"/>
</dbReference>
<reference evidence="3" key="1">
    <citation type="submission" date="2019-10" db="EMBL/GenBank/DDBJ databases">
        <title>Draft genome sequece of Microseira wollei NIES-4236.</title>
        <authorList>
            <person name="Yamaguchi H."/>
            <person name="Suzuki S."/>
            <person name="Kawachi M."/>
        </authorList>
    </citation>
    <scope>NUCLEOTIDE SEQUENCE</scope>
    <source>
        <strain evidence="3">NIES-4236</strain>
    </source>
</reference>
<feature type="region of interest" description="Disordered" evidence="1">
    <location>
        <begin position="147"/>
        <end position="173"/>
    </location>
</feature>
<comment type="caution">
    <text evidence="3">The sequence shown here is derived from an EMBL/GenBank/DDBJ whole genome shotgun (WGS) entry which is preliminary data.</text>
</comment>
<keyword evidence="4" id="KW-1185">Reference proteome</keyword>
<organism evidence="3 4">
    <name type="scientific">Microseira wollei NIES-4236</name>
    <dbReference type="NCBI Taxonomy" id="2530354"/>
    <lineage>
        <taxon>Bacteria</taxon>
        <taxon>Bacillati</taxon>
        <taxon>Cyanobacteriota</taxon>
        <taxon>Cyanophyceae</taxon>
        <taxon>Oscillatoriophycideae</taxon>
        <taxon>Aerosakkonematales</taxon>
        <taxon>Aerosakkonemataceae</taxon>
        <taxon>Microseira</taxon>
    </lineage>
</organism>
<dbReference type="InterPro" id="IPR001959">
    <property type="entry name" value="Transposase"/>
</dbReference>
<feature type="region of interest" description="Disordered" evidence="1">
    <location>
        <begin position="84"/>
        <end position="118"/>
    </location>
</feature>